<comment type="caution">
    <text evidence="10">The sequence shown here is derived from an EMBL/GenBank/DDBJ whole genome shotgun (WGS) entry which is preliminary data.</text>
</comment>
<evidence type="ECO:0000256" key="4">
    <source>
        <dbReference type="ARBA" id="ARBA00023300"/>
    </source>
</evidence>
<feature type="region of interest" description="N-terminal alpha-helix" evidence="6">
    <location>
        <begin position="14"/>
        <end position="195"/>
    </location>
</feature>
<feature type="region of interest" description="C-terminal beta-sheet" evidence="6">
    <location>
        <begin position="219"/>
        <end position="345"/>
    </location>
</feature>
<name>A0A2T1M1R6_9CHRO</name>
<evidence type="ECO:0000256" key="5">
    <source>
        <dbReference type="ARBA" id="ARBA00023859"/>
    </source>
</evidence>
<dbReference type="Proteomes" id="UP000239001">
    <property type="component" value="Unassembled WGS sequence"/>
</dbReference>
<sequence>MTENPLNTSLTLSDEEVTELIRSLLHKEGSWVDWGKKCQKLQKAGYLAQDIFEQTGFQTSQQNLIIVAAQVYDSLLQANVSEDILAYCRGPRSDVLYEFRILNQDQRAAAVELAYHKRLEADEAKDAAKAIQEFFRLSQVPADFTKVAGDAVAYQCWKRARQIKDLQDRSRLIAKGLRFAQSATSRQAIERLLSDFTITSSRSAPLLPLHRLEEEEELSRVVGVVGKYPITKQELESVDKIIAEEPFGIITYSGSGRMVALPGWQAVLKAIDPVVIVCNSEQLPINVLGKTEEVLVIVERVIKQWDVNSYFLVEQENKLIFQWFEEEPTIPLLGQVILVLRPKRILDENNLIEPWQMDD</sequence>
<protein>
    <recommendedName>
        <fullName evidence="5 6">RuBisCO accumulation factor 1</fullName>
    </recommendedName>
</protein>
<dbReference type="PANTHER" id="PTHR35299:SF6">
    <property type="entry name" value="RUBISCO ACCUMULATION FACTOR 1"/>
    <property type="match status" value="1"/>
</dbReference>
<dbReference type="RefSeq" id="WP_106455569.1">
    <property type="nucleotide sequence ID" value="NZ_PXOH01000003.1"/>
</dbReference>
<dbReference type="Pfam" id="PF18578">
    <property type="entry name" value="Raf1_N"/>
    <property type="match status" value="1"/>
</dbReference>
<comment type="domain">
    <text evidence="6">Has 3 domains, the N-terminal alpha-helical domain, an extended flexible linker and the C-terminal beta-sheet domain. The 2 C-terminal beta-sheet domains are swapped and pack against each other to form the dimer interface.</text>
</comment>
<reference evidence="10 11" key="1">
    <citation type="submission" date="2018-03" db="EMBL/GenBank/DDBJ databases">
        <title>The ancient ancestry and fast evolution of plastids.</title>
        <authorList>
            <person name="Moore K.R."/>
            <person name="Magnabosco C."/>
            <person name="Momper L."/>
            <person name="Gold D.A."/>
            <person name="Bosak T."/>
            <person name="Fournier G.P."/>
        </authorList>
    </citation>
    <scope>NUCLEOTIDE SEQUENCE [LARGE SCALE GENOMIC DNA]</scope>
    <source>
        <strain evidence="10 11">CCALA 016</strain>
    </source>
</reference>
<keyword evidence="1 6" id="KW-0963">Cytoplasm</keyword>
<comment type="subcellular location">
    <subcellularLocation>
        <location evidence="6">Cytoplasm</location>
    </subcellularLocation>
</comment>
<dbReference type="Pfam" id="PF18579">
    <property type="entry name" value="Raf1_HTH"/>
    <property type="match status" value="1"/>
</dbReference>
<dbReference type="InterPro" id="IPR041358">
    <property type="entry name" value="Raf1_N"/>
</dbReference>
<dbReference type="InterPro" id="IPR040781">
    <property type="entry name" value="Raf1_HTH"/>
</dbReference>
<reference evidence="10 11" key="2">
    <citation type="submission" date="2018-03" db="EMBL/GenBank/DDBJ databases">
        <authorList>
            <person name="Keele B.F."/>
        </authorList>
    </citation>
    <scope>NUCLEOTIDE SEQUENCE [LARGE SCALE GENOMIC DNA]</scope>
    <source>
        <strain evidence="10 11">CCALA 016</strain>
    </source>
</reference>
<keyword evidence="2 6" id="KW-0602">Photosynthesis</keyword>
<dbReference type="AlphaFoldDB" id="A0A2T1M1R6"/>
<accession>A0A2T1M1R6</accession>
<comment type="similarity">
    <text evidence="6">Belongs to the RAF family.</text>
</comment>
<dbReference type="InterPro" id="IPR037494">
    <property type="entry name" value="RAF1"/>
</dbReference>
<feature type="domain" description="Rubisco accumulation factor 1 alpha-helical" evidence="8">
    <location>
        <begin position="91"/>
        <end position="193"/>
    </location>
</feature>
<evidence type="ECO:0000256" key="2">
    <source>
        <dbReference type="ARBA" id="ARBA00022531"/>
    </source>
</evidence>
<comment type="subunit">
    <text evidence="6">Homodimer. Forms an RbcL(8)-Raf1(8) complex. Forms complexes of many stoichiometries with RbcL with and without RbcS. RbcX and Raf1 can bind simultaneously to RbcL.</text>
</comment>
<evidence type="ECO:0000313" key="11">
    <source>
        <dbReference type="Proteomes" id="UP000239001"/>
    </source>
</evidence>
<evidence type="ECO:0000313" key="10">
    <source>
        <dbReference type="EMBL" id="PSF38647.1"/>
    </source>
</evidence>
<evidence type="ECO:0000256" key="6">
    <source>
        <dbReference type="HAMAP-Rule" id="MF_00856"/>
    </source>
</evidence>
<dbReference type="OrthoDB" id="420612at2"/>
<organism evidence="10 11">
    <name type="scientific">Aphanothece hegewaldii CCALA 016</name>
    <dbReference type="NCBI Taxonomy" id="2107694"/>
    <lineage>
        <taxon>Bacteria</taxon>
        <taxon>Bacillati</taxon>
        <taxon>Cyanobacteriota</taxon>
        <taxon>Cyanophyceae</taxon>
        <taxon>Oscillatoriophycideae</taxon>
        <taxon>Chroococcales</taxon>
        <taxon>Aphanothecaceae</taxon>
        <taxon>Aphanothece</taxon>
    </lineage>
</organism>
<evidence type="ECO:0000259" key="9">
    <source>
        <dbReference type="Pfam" id="PF18579"/>
    </source>
</evidence>
<dbReference type="GO" id="GO:0110102">
    <property type="term" value="P:ribulose bisphosphate carboxylase complex assembly"/>
    <property type="evidence" value="ECO:0007669"/>
    <property type="project" value="UniProtKB-UniRule"/>
</dbReference>
<comment type="function">
    <text evidence="6">A major RuBisCO chaperone. Acts after GroEL-GroES chaperonin to fold and/or assemble the large subunit of RuBisCO (ccbL, rbcL). Cooperates with RbcX in RbcL folding, plays the major role in assembly of dimers into RbcL(8)-Raf1(8) intermediate complexes. RbcS replaces Raf1, leading to holoenzyme formation.</text>
</comment>
<evidence type="ECO:0000256" key="3">
    <source>
        <dbReference type="ARBA" id="ARBA00023186"/>
    </source>
</evidence>
<gene>
    <name evidence="6" type="primary">raf1</name>
    <name evidence="10" type="ORF">C7H19_03830</name>
</gene>
<evidence type="ECO:0000256" key="1">
    <source>
        <dbReference type="ARBA" id="ARBA00022490"/>
    </source>
</evidence>
<dbReference type="GO" id="GO:0015977">
    <property type="term" value="P:carbon fixation"/>
    <property type="evidence" value="ECO:0007669"/>
    <property type="project" value="UniProtKB-UniRule"/>
</dbReference>
<evidence type="ECO:0000259" key="8">
    <source>
        <dbReference type="Pfam" id="PF18578"/>
    </source>
</evidence>
<proteinExistence type="inferred from homology"/>
<feature type="domain" description="Rubisco accumulation factor 1 C-terminal" evidence="7">
    <location>
        <begin position="207"/>
        <end position="344"/>
    </location>
</feature>
<feature type="domain" description="Rubisco accumulation factor 1 helix turn helix" evidence="9">
    <location>
        <begin position="17"/>
        <end position="75"/>
    </location>
</feature>
<dbReference type="HAMAP" id="MF_00856">
    <property type="entry name" value="Raf1"/>
    <property type="match status" value="1"/>
</dbReference>
<dbReference type="GO" id="GO:0005737">
    <property type="term" value="C:cytoplasm"/>
    <property type="evidence" value="ECO:0007669"/>
    <property type="project" value="UniProtKB-SubCell"/>
</dbReference>
<dbReference type="Pfam" id="PF18087">
    <property type="entry name" value="RuBisCo_chap_C"/>
    <property type="match status" value="1"/>
</dbReference>
<dbReference type="EMBL" id="PXOH01000003">
    <property type="protein sequence ID" value="PSF38647.1"/>
    <property type="molecule type" value="Genomic_DNA"/>
</dbReference>
<dbReference type="PANTHER" id="PTHR35299">
    <property type="entry name" value="RUBISCO ACCUMULATION FACTOR 1"/>
    <property type="match status" value="1"/>
</dbReference>
<evidence type="ECO:0000259" key="7">
    <source>
        <dbReference type="Pfam" id="PF18087"/>
    </source>
</evidence>
<dbReference type="InterPro" id="IPR040858">
    <property type="entry name" value="Raf1_C"/>
</dbReference>
<keyword evidence="11" id="KW-1185">Reference proteome</keyword>
<keyword evidence="3 6" id="KW-0143">Chaperone</keyword>
<dbReference type="GO" id="GO:0015979">
    <property type="term" value="P:photosynthesis"/>
    <property type="evidence" value="ECO:0007669"/>
    <property type="project" value="UniProtKB-KW"/>
</dbReference>
<keyword evidence="4 6" id="KW-0120">Carbon dioxide fixation</keyword>
<dbReference type="InterPro" id="IPR046382">
    <property type="entry name" value="Raf1_cyn"/>
</dbReference>